<dbReference type="PANTHER" id="PTHR43798">
    <property type="entry name" value="MONOACYLGLYCEROL LIPASE"/>
    <property type="match status" value="1"/>
</dbReference>
<dbReference type="InterPro" id="IPR029058">
    <property type="entry name" value="AB_hydrolase_fold"/>
</dbReference>
<gene>
    <name evidence="2" type="ORF">METZ01_LOCUS21499</name>
</gene>
<dbReference type="InterPro" id="IPR050266">
    <property type="entry name" value="AB_hydrolase_sf"/>
</dbReference>
<evidence type="ECO:0000313" key="2">
    <source>
        <dbReference type="EMBL" id="SUZ68645.1"/>
    </source>
</evidence>
<dbReference type="EMBL" id="UINC01001039">
    <property type="protein sequence ID" value="SUZ68645.1"/>
    <property type="molecule type" value="Genomic_DNA"/>
</dbReference>
<organism evidence="2">
    <name type="scientific">marine metagenome</name>
    <dbReference type="NCBI Taxonomy" id="408172"/>
    <lineage>
        <taxon>unclassified sequences</taxon>
        <taxon>metagenomes</taxon>
        <taxon>ecological metagenomes</taxon>
    </lineage>
</organism>
<protein>
    <recommendedName>
        <fullName evidence="1">AB hydrolase-1 domain-containing protein</fullName>
    </recommendedName>
</protein>
<dbReference type="Pfam" id="PF12697">
    <property type="entry name" value="Abhydrolase_6"/>
    <property type="match status" value="1"/>
</dbReference>
<dbReference type="InterPro" id="IPR000073">
    <property type="entry name" value="AB_hydrolase_1"/>
</dbReference>
<proteinExistence type="predicted"/>
<name>A0A381PNP5_9ZZZZ</name>
<dbReference type="GO" id="GO:0016020">
    <property type="term" value="C:membrane"/>
    <property type="evidence" value="ECO:0007669"/>
    <property type="project" value="TreeGrafter"/>
</dbReference>
<dbReference type="Gene3D" id="3.40.50.1820">
    <property type="entry name" value="alpha/beta hydrolase"/>
    <property type="match status" value="1"/>
</dbReference>
<dbReference type="PANTHER" id="PTHR43798:SF33">
    <property type="entry name" value="HYDROLASE, PUTATIVE (AFU_ORTHOLOGUE AFUA_2G14860)-RELATED"/>
    <property type="match status" value="1"/>
</dbReference>
<feature type="domain" description="AB hydrolase-1" evidence="1">
    <location>
        <begin position="25"/>
        <end position="239"/>
    </location>
</feature>
<accession>A0A381PNP5</accession>
<dbReference type="AlphaFoldDB" id="A0A381PNP5"/>
<sequence>VAIYRQNIRELAVYRSSQTQSDFQILLVHGALDRAAGMIRVARCLRPHQVIRYDRRGYGRSAHAAPTTSFRQQVDDLNAIVGEYPTVVFGHSYGGVVALASATKGNPALRAVATFEAPRAWEDWWPAPPSSDIDPADAAEHFLRRVIGDDRWEGLPEMIRRRRRAEGTLMVEELHAQSARRYNAEMIDIPLVIGVGKRSGDHAQRAALNTAEEAKMSRLVSIADAGHSAPTTHPQQVADLIHLAITDAQITDP</sequence>
<reference evidence="2" key="1">
    <citation type="submission" date="2018-05" db="EMBL/GenBank/DDBJ databases">
        <authorList>
            <person name="Lanie J.A."/>
            <person name="Ng W.-L."/>
            <person name="Kazmierczak K.M."/>
            <person name="Andrzejewski T.M."/>
            <person name="Davidsen T.M."/>
            <person name="Wayne K.J."/>
            <person name="Tettelin H."/>
            <person name="Glass J.I."/>
            <person name="Rusch D."/>
            <person name="Podicherti R."/>
            <person name="Tsui H.-C.T."/>
            <person name="Winkler M.E."/>
        </authorList>
    </citation>
    <scope>NUCLEOTIDE SEQUENCE</scope>
</reference>
<feature type="non-terminal residue" evidence="2">
    <location>
        <position position="1"/>
    </location>
</feature>
<evidence type="ECO:0000259" key="1">
    <source>
        <dbReference type="Pfam" id="PF12697"/>
    </source>
</evidence>
<dbReference type="SUPFAM" id="SSF53474">
    <property type="entry name" value="alpha/beta-Hydrolases"/>
    <property type="match status" value="1"/>
</dbReference>